<gene>
    <name evidence="5" type="ORF">EQU24_05005</name>
</gene>
<name>A0A4V1IJK0_METBY</name>
<proteinExistence type="predicted"/>
<dbReference type="CDD" id="cd17569">
    <property type="entry name" value="REC_HupR-like"/>
    <property type="match status" value="1"/>
</dbReference>
<evidence type="ECO:0000256" key="2">
    <source>
        <dbReference type="PROSITE-ProRule" id="PRU00169"/>
    </source>
</evidence>
<dbReference type="InterPro" id="IPR050595">
    <property type="entry name" value="Bact_response_regulator"/>
</dbReference>
<dbReference type="EMBL" id="CP035467">
    <property type="protein sequence ID" value="QCW81675.1"/>
    <property type="molecule type" value="Genomic_DNA"/>
</dbReference>
<dbReference type="AlphaFoldDB" id="A0A4V1IJK0"/>
<feature type="domain" description="Response regulatory" evidence="4">
    <location>
        <begin position="11"/>
        <end position="126"/>
    </location>
</feature>
<accession>A0A4V1IJK0</accession>
<dbReference type="InterPro" id="IPR001789">
    <property type="entry name" value="Sig_transdc_resp-reg_receiver"/>
</dbReference>
<dbReference type="SUPFAM" id="SSF52172">
    <property type="entry name" value="CheY-like"/>
    <property type="match status" value="1"/>
</dbReference>
<dbReference type="GO" id="GO:0000160">
    <property type="term" value="P:phosphorelay signal transduction system"/>
    <property type="evidence" value="ECO:0007669"/>
    <property type="project" value="InterPro"/>
</dbReference>
<dbReference type="PANTHER" id="PTHR44591">
    <property type="entry name" value="STRESS RESPONSE REGULATOR PROTEIN 1"/>
    <property type="match status" value="1"/>
</dbReference>
<evidence type="ECO:0000313" key="5">
    <source>
        <dbReference type="EMBL" id="QCW81675.1"/>
    </source>
</evidence>
<dbReference type="PROSITE" id="PS50110">
    <property type="entry name" value="RESPONSE_REGULATORY"/>
    <property type="match status" value="1"/>
</dbReference>
<dbReference type="InterPro" id="IPR011006">
    <property type="entry name" value="CheY-like_superfamily"/>
</dbReference>
<feature type="modified residue" description="4-aspartylphosphate" evidence="2">
    <location>
        <position position="60"/>
    </location>
</feature>
<protein>
    <submittedName>
        <fullName evidence="5">Response regulator</fullName>
    </submittedName>
</protein>
<dbReference type="SMART" id="SM00448">
    <property type="entry name" value="REC"/>
    <property type="match status" value="1"/>
</dbReference>
<dbReference type="STRING" id="675511.GCA_000341735_02010"/>
<keyword evidence="3" id="KW-0175">Coiled coil</keyword>
<dbReference type="KEGG" id="mbur:EQU24_05005"/>
<evidence type="ECO:0000259" key="4">
    <source>
        <dbReference type="PROSITE" id="PS50110"/>
    </source>
</evidence>
<organism evidence="5 6">
    <name type="scientific">Methylotuvimicrobium buryatense</name>
    <name type="common">Methylomicrobium buryatense</name>
    <dbReference type="NCBI Taxonomy" id="95641"/>
    <lineage>
        <taxon>Bacteria</taxon>
        <taxon>Pseudomonadati</taxon>
        <taxon>Pseudomonadota</taxon>
        <taxon>Gammaproteobacteria</taxon>
        <taxon>Methylococcales</taxon>
        <taxon>Methylococcaceae</taxon>
        <taxon>Methylotuvimicrobium</taxon>
    </lineage>
</organism>
<sequence>MTESESPSERVLLLVDDEINIVKALKRSLRRDGYQILTANSGAEGLELLGRQRVGVIVSDQRMPHMTGAEFLSEVKVLYPDTMRIMLSGYTDLESVTNAINEGAIYKFLTKPWEDDLLRDNIRIAFEHYEMAFDNRRLTAELQSANEELQQFNRELERQVKEKTREIIRNVNLLQVSQEILEHLPVAVVGIDEQGMIAVSNHESDKMLLGPSVGGLVGLQASKVMPSEVMNWVDQCFGGVLPDNNTARILTLGGVETTVSVRAMGYSSGARGVIVVLIQV</sequence>
<dbReference type="RefSeq" id="WP_017840546.1">
    <property type="nucleotide sequence ID" value="NZ_CP035467.1"/>
</dbReference>
<dbReference type="Proteomes" id="UP000305881">
    <property type="component" value="Chromosome"/>
</dbReference>
<evidence type="ECO:0000313" key="6">
    <source>
        <dbReference type="Proteomes" id="UP000305881"/>
    </source>
</evidence>
<feature type="coiled-coil region" evidence="3">
    <location>
        <begin position="135"/>
        <end position="166"/>
    </location>
</feature>
<evidence type="ECO:0000256" key="1">
    <source>
        <dbReference type="ARBA" id="ARBA00022553"/>
    </source>
</evidence>
<dbReference type="PANTHER" id="PTHR44591:SF19">
    <property type="entry name" value="TWO-COMPONENT RESPONSE REGULATOR-RELATED"/>
    <property type="match status" value="1"/>
</dbReference>
<dbReference type="OrthoDB" id="9802066at2"/>
<dbReference type="Pfam" id="PF00072">
    <property type="entry name" value="Response_reg"/>
    <property type="match status" value="1"/>
</dbReference>
<reference evidence="6" key="1">
    <citation type="journal article" date="2019" name="J. Bacteriol.">
        <title>A Mutagenic Screen Identifies a TonB-Dependent Receptor Required for the Lanthanide Metal Switch in the Type I Methanotroph 'Methylotuvimicrobium buryatense' 5GB1C.</title>
        <authorList>
            <person name="Groom J.D."/>
            <person name="Ford S.M."/>
            <person name="Pesesky M.W."/>
            <person name="Lidstrom M.E."/>
        </authorList>
    </citation>
    <scope>NUCLEOTIDE SEQUENCE [LARGE SCALE GENOMIC DNA]</scope>
    <source>
        <strain evidence="6">5GB1C</strain>
    </source>
</reference>
<dbReference type="Gene3D" id="3.40.50.2300">
    <property type="match status" value="1"/>
</dbReference>
<keyword evidence="1 2" id="KW-0597">Phosphoprotein</keyword>
<keyword evidence="6" id="KW-1185">Reference proteome</keyword>
<evidence type="ECO:0000256" key="3">
    <source>
        <dbReference type="SAM" id="Coils"/>
    </source>
</evidence>